<proteinExistence type="predicted"/>
<dbReference type="VEuPathDB" id="ToxoDB:EBH_0064500"/>
<dbReference type="EMBL" id="HG710305">
    <property type="protein sequence ID" value="CDJ46157.1"/>
    <property type="molecule type" value="Genomic_DNA"/>
</dbReference>
<name>U6L6X1_9EIME</name>
<sequence length="156" mass="17709">MACRLSMGVCPLERDTFACKIDKRAGDPSKIRAHEHATLVNGASELTYLRLVLQHLGPRLDDLNLVFCGFYSLSADCIAQVGKLPLGKLALAEIWIESLVEEDTERLLKEGNVTGEIRTVNEDIIKLFGGHTVDHRLRRELPRYDEDTMIMRAFRW</sequence>
<dbReference type="Proteomes" id="UP000030750">
    <property type="component" value="Unassembled WGS sequence"/>
</dbReference>
<evidence type="ECO:0000313" key="1">
    <source>
        <dbReference type="EMBL" id="CDJ46157.1"/>
    </source>
</evidence>
<reference evidence="1" key="1">
    <citation type="submission" date="2013-10" db="EMBL/GenBank/DDBJ databases">
        <title>Genomic analysis of the causative agents of coccidiosis in chickens.</title>
        <authorList>
            <person name="Reid A.J."/>
            <person name="Blake D."/>
            <person name="Billington K."/>
            <person name="Browne H."/>
            <person name="Dunn M."/>
            <person name="Hung S."/>
            <person name="Kawahara F."/>
            <person name="Miranda-Saavedra D."/>
            <person name="Mourier T."/>
            <person name="Nagra H."/>
            <person name="Otto T.D."/>
            <person name="Rawlings N."/>
            <person name="Sanchez A."/>
            <person name="Sanders M."/>
            <person name="Subramaniam C."/>
            <person name="Tay Y."/>
            <person name="Dear P."/>
            <person name="Doerig C."/>
            <person name="Gruber A."/>
            <person name="Parkinson J."/>
            <person name="Shirley M."/>
            <person name="Wan K.L."/>
            <person name="Berriman M."/>
            <person name="Tomley F."/>
            <person name="Pain A."/>
        </authorList>
    </citation>
    <scope>NUCLEOTIDE SEQUENCE [LARGE SCALE GENOMIC DNA]</scope>
    <source>
        <strain evidence="1">Houghton</strain>
    </source>
</reference>
<gene>
    <name evidence="1" type="ORF">EBH_0064500</name>
</gene>
<accession>U6L6X1</accession>
<organism evidence="1 2">
    <name type="scientific">Eimeria brunetti</name>
    <dbReference type="NCBI Taxonomy" id="51314"/>
    <lineage>
        <taxon>Eukaryota</taxon>
        <taxon>Sar</taxon>
        <taxon>Alveolata</taxon>
        <taxon>Apicomplexa</taxon>
        <taxon>Conoidasida</taxon>
        <taxon>Coccidia</taxon>
        <taxon>Eucoccidiorida</taxon>
        <taxon>Eimeriorina</taxon>
        <taxon>Eimeriidae</taxon>
        <taxon>Eimeria</taxon>
    </lineage>
</organism>
<reference evidence="1" key="2">
    <citation type="submission" date="2013-10" db="EMBL/GenBank/DDBJ databases">
        <authorList>
            <person name="Aslett M."/>
        </authorList>
    </citation>
    <scope>NUCLEOTIDE SEQUENCE [LARGE SCALE GENOMIC DNA]</scope>
    <source>
        <strain evidence="1">Houghton</strain>
    </source>
</reference>
<keyword evidence="2" id="KW-1185">Reference proteome</keyword>
<evidence type="ECO:0000313" key="2">
    <source>
        <dbReference type="Proteomes" id="UP000030750"/>
    </source>
</evidence>
<dbReference type="AlphaFoldDB" id="U6L6X1"/>
<protein>
    <submittedName>
        <fullName evidence="1">Uncharacterized protein</fullName>
    </submittedName>
</protein>